<name>A0A8H9DAP6_9PROT</name>
<evidence type="ECO:0000256" key="1">
    <source>
        <dbReference type="SAM" id="Phobius"/>
    </source>
</evidence>
<keyword evidence="1" id="KW-0812">Transmembrane</keyword>
<evidence type="ECO:0000313" key="3">
    <source>
        <dbReference type="Proteomes" id="UP000601736"/>
    </source>
</evidence>
<evidence type="ECO:0008006" key="4">
    <source>
        <dbReference type="Google" id="ProtNLM"/>
    </source>
</evidence>
<keyword evidence="1" id="KW-1133">Transmembrane helix</keyword>
<organism evidence="2 3">
    <name type="scientific">Nitrosomonas nitrosa</name>
    <dbReference type="NCBI Taxonomy" id="52442"/>
    <lineage>
        <taxon>Bacteria</taxon>
        <taxon>Pseudomonadati</taxon>
        <taxon>Pseudomonadota</taxon>
        <taxon>Betaproteobacteria</taxon>
        <taxon>Nitrosomonadales</taxon>
        <taxon>Nitrosomonadaceae</taxon>
        <taxon>Nitrosomonas</taxon>
    </lineage>
</organism>
<evidence type="ECO:0000313" key="2">
    <source>
        <dbReference type="EMBL" id="CAE6508541.1"/>
    </source>
</evidence>
<dbReference type="RefSeq" id="WP_107782988.1">
    <property type="nucleotide sequence ID" value="NZ_CAJNAP010000023.1"/>
</dbReference>
<keyword evidence="1" id="KW-0472">Membrane</keyword>
<accession>A0A8H9DAP6</accession>
<gene>
    <name evidence="2" type="ORF">NMYAN_30030</name>
</gene>
<comment type="caution">
    <text evidence="2">The sequence shown here is derived from an EMBL/GenBank/DDBJ whole genome shotgun (WGS) entry which is preliminary data.</text>
</comment>
<feature type="transmembrane region" description="Helical" evidence="1">
    <location>
        <begin position="6"/>
        <end position="26"/>
    </location>
</feature>
<dbReference type="EMBL" id="CAJNAP010000023">
    <property type="protein sequence ID" value="CAE6508541.1"/>
    <property type="molecule type" value="Genomic_DNA"/>
</dbReference>
<dbReference type="Proteomes" id="UP000601736">
    <property type="component" value="Unassembled WGS sequence"/>
</dbReference>
<proteinExistence type="predicted"/>
<reference evidence="2" key="1">
    <citation type="submission" date="2021-02" db="EMBL/GenBank/DDBJ databases">
        <authorList>
            <person name="Han P."/>
        </authorList>
    </citation>
    <scope>NUCLEOTIDE SEQUENCE</scope>
    <source>
        <strain evidence="2">Nitrosomonas nitrosa 18-3D</strain>
    </source>
</reference>
<dbReference type="AlphaFoldDB" id="A0A8H9DAP6"/>
<sequence>MKIIKILWYGMFALWFCGAFLMMCVYEIERKYECIDQEGWLKGIFWCESDLVSRNDLGKRQLVYFIEGLSWPIKLFSNNAGEKKNNSSGDSFALSLEELEEFYSSSTGTIYKCYIAAMRGGLNEEASILAKVINKMRNRFPDLNSYHEDYLFYTSSTLNNLLINELKGDYISFFDYVCKEPVRNMKQVLDDGMF</sequence>
<dbReference type="OrthoDB" id="11869at914"/>
<protein>
    <recommendedName>
        <fullName evidence="4">DUF4375 domain-containing protein</fullName>
    </recommendedName>
</protein>